<keyword evidence="5 6" id="KW-0472">Membrane</keyword>
<evidence type="ECO:0000313" key="8">
    <source>
        <dbReference type="EMBL" id="KOG24896.1"/>
    </source>
</evidence>
<evidence type="ECO:0000256" key="2">
    <source>
        <dbReference type="ARBA" id="ARBA00022475"/>
    </source>
</evidence>
<comment type="caution">
    <text evidence="8">The sequence shown here is derived from an EMBL/GenBank/DDBJ whole genome shotgun (WGS) entry which is preliminary data.</text>
</comment>
<feature type="transmembrane region" description="Helical" evidence="6">
    <location>
        <begin position="12"/>
        <end position="32"/>
    </location>
</feature>
<evidence type="ECO:0000256" key="5">
    <source>
        <dbReference type="ARBA" id="ARBA00023136"/>
    </source>
</evidence>
<keyword evidence="2" id="KW-1003">Cell membrane</keyword>
<evidence type="ECO:0000259" key="7">
    <source>
        <dbReference type="Pfam" id="PF02687"/>
    </source>
</evidence>
<protein>
    <recommendedName>
        <fullName evidence="7">ABC3 transporter permease C-terminal domain-containing protein</fullName>
    </recommendedName>
</protein>
<sequence>MQRSFLWESTFIAVEGIALGSLLGVLTTWLMYSNSAAFEGLEGGFPVEWTSICVLAAATFAASLLATIGPARRAAPIRPAPAVRVTE</sequence>
<evidence type="ECO:0000256" key="1">
    <source>
        <dbReference type="ARBA" id="ARBA00004651"/>
    </source>
</evidence>
<dbReference type="OrthoDB" id="4336597at2"/>
<organism evidence="8 9">
    <name type="scientific">Streptomyces viridochromogenes</name>
    <dbReference type="NCBI Taxonomy" id="1938"/>
    <lineage>
        <taxon>Bacteria</taxon>
        <taxon>Bacillati</taxon>
        <taxon>Actinomycetota</taxon>
        <taxon>Actinomycetes</taxon>
        <taxon>Kitasatosporales</taxon>
        <taxon>Streptomycetaceae</taxon>
        <taxon>Streptomyces</taxon>
    </lineage>
</organism>
<dbReference type="Proteomes" id="UP000037023">
    <property type="component" value="Unassembled WGS sequence"/>
</dbReference>
<evidence type="ECO:0000256" key="3">
    <source>
        <dbReference type="ARBA" id="ARBA00022692"/>
    </source>
</evidence>
<dbReference type="GO" id="GO:0005886">
    <property type="term" value="C:plasma membrane"/>
    <property type="evidence" value="ECO:0007669"/>
    <property type="project" value="UniProtKB-SubCell"/>
</dbReference>
<dbReference type="InterPro" id="IPR003838">
    <property type="entry name" value="ABC3_permease_C"/>
</dbReference>
<proteinExistence type="predicted"/>
<evidence type="ECO:0000256" key="4">
    <source>
        <dbReference type="ARBA" id="ARBA00022989"/>
    </source>
</evidence>
<keyword evidence="3 6" id="KW-0812">Transmembrane</keyword>
<name>A0A0L8KGA8_STRVR</name>
<dbReference type="EMBL" id="LGUP01000170">
    <property type="protein sequence ID" value="KOG24896.1"/>
    <property type="molecule type" value="Genomic_DNA"/>
</dbReference>
<feature type="domain" description="ABC3 transporter permease C-terminal" evidence="7">
    <location>
        <begin position="2"/>
        <end position="75"/>
    </location>
</feature>
<comment type="subcellular location">
    <subcellularLocation>
        <location evidence="1">Cell membrane</location>
        <topology evidence="1">Multi-pass membrane protein</topology>
    </subcellularLocation>
</comment>
<evidence type="ECO:0000313" key="9">
    <source>
        <dbReference type="Proteomes" id="UP000037023"/>
    </source>
</evidence>
<gene>
    <name evidence="8" type="ORF">ADK34_18220</name>
</gene>
<dbReference type="Pfam" id="PF02687">
    <property type="entry name" value="FtsX"/>
    <property type="match status" value="1"/>
</dbReference>
<accession>A0A0L8KGA8</accession>
<evidence type="ECO:0000256" key="6">
    <source>
        <dbReference type="SAM" id="Phobius"/>
    </source>
</evidence>
<feature type="transmembrane region" description="Helical" evidence="6">
    <location>
        <begin position="47"/>
        <end position="68"/>
    </location>
</feature>
<dbReference type="AlphaFoldDB" id="A0A0L8KGA8"/>
<keyword evidence="4 6" id="KW-1133">Transmembrane helix</keyword>
<reference evidence="8 9" key="1">
    <citation type="submission" date="2015-06" db="EMBL/GenBank/DDBJ databases">
        <authorList>
            <person name="Hoefler B.C."/>
            <person name="Straight P.D."/>
        </authorList>
    </citation>
    <scope>NUCLEOTIDE SEQUENCE [LARGE SCALE GENOMIC DNA]</scope>
    <source>
        <strain evidence="8 9">NRRL 3427</strain>
    </source>
</reference>